<reference evidence="2" key="1">
    <citation type="journal article" date="2020" name="Stud. Mycol.">
        <title>101 Dothideomycetes genomes: a test case for predicting lifestyles and emergence of pathogens.</title>
        <authorList>
            <person name="Haridas S."/>
            <person name="Albert R."/>
            <person name="Binder M."/>
            <person name="Bloem J."/>
            <person name="Labutti K."/>
            <person name="Salamov A."/>
            <person name="Andreopoulos B."/>
            <person name="Baker S."/>
            <person name="Barry K."/>
            <person name="Bills G."/>
            <person name="Bluhm B."/>
            <person name="Cannon C."/>
            <person name="Castanera R."/>
            <person name="Culley D."/>
            <person name="Daum C."/>
            <person name="Ezra D."/>
            <person name="Gonzalez J."/>
            <person name="Henrissat B."/>
            <person name="Kuo A."/>
            <person name="Liang C."/>
            <person name="Lipzen A."/>
            <person name="Lutzoni F."/>
            <person name="Magnuson J."/>
            <person name="Mondo S."/>
            <person name="Nolan M."/>
            <person name="Ohm R."/>
            <person name="Pangilinan J."/>
            <person name="Park H.-J."/>
            <person name="Ramirez L."/>
            <person name="Alfaro M."/>
            <person name="Sun H."/>
            <person name="Tritt A."/>
            <person name="Yoshinaga Y."/>
            <person name="Zwiers L.-H."/>
            <person name="Turgeon B."/>
            <person name="Goodwin S."/>
            <person name="Spatafora J."/>
            <person name="Crous P."/>
            <person name="Grigoriev I."/>
        </authorList>
    </citation>
    <scope>NUCLEOTIDE SEQUENCE</scope>
    <source>
        <strain evidence="2">CBS 125425</strain>
    </source>
</reference>
<dbReference type="Proteomes" id="UP000799444">
    <property type="component" value="Unassembled WGS sequence"/>
</dbReference>
<keyword evidence="3" id="KW-1185">Reference proteome</keyword>
<feature type="region of interest" description="Disordered" evidence="1">
    <location>
        <begin position="90"/>
        <end position="112"/>
    </location>
</feature>
<dbReference type="AlphaFoldDB" id="A0A9P4QXI0"/>
<evidence type="ECO:0000313" key="2">
    <source>
        <dbReference type="EMBL" id="KAF2732761.1"/>
    </source>
</evidence>
<evidence type="ECO:0000256" key="1">
    <source>
        <dbReference type="SAM" id="MobiDB-lite"/>
    </source>
</evidence>
<dbReference type="EMBL" id="ML996172">
    <property type="protein sequence ID" value="KAF2732761.1"/>
    <property type="molecule type" value="Genomic_DNA"/>
</dbReference>
<name>A0A9P4QXI0_9PLEO</name>
<organism evidence="2 3">
    <name type="scientific">Polyplosphaeria fusca</name>
    <dbReference type="NCBI Taxonomy" id="682080"/>
    <lineage>
        <taxon>Eukaryota</taxon>
        <taxon>Fungi</taxon>
        <taxon>Dikarya</taxon>
        <taxon>Ascomycota</taxon>
        <taxon>Pezizomycotina</taxon>
        <taxon>Dothideomycetes</taxon>
        <taxon>Pleosporomycetidae</taxon>
        <taxon>Pleosporales</taxon>
        <taxon>Tetraplosphaeriaceae</taxon>
        <taxon>Polyplosphaeria</taxon>
    </lineage>
</organism>
<gene>
    <name evidence="2" type="ORF">EJ04DRAFT_525104</name>
</gene>
<proteinExistence type="predicted"/>
<evidence type="ECO:0000313" key="3">
    <source>
        <dbReference type="Proteomes" id="UP000799444"/>
    </source>
</evidence>
<comment type="caution">
    <text evidence="2">The sequence shown here is derived from an EMBL/GenBank/DDBJ whole genome shotgun (WGS) entry which is preliminary data.</text>
</comment>
<accession>A0A9P4QXI0</accession>
<feature type="region of interest" description="Disordered" evidence="1">
    <location>
        <begin position="125"/>
        <end position="147"/>
    </location>
</feature>
<sequence>MVAASAFVSSADFHGLSYPPTIDLYLKYHAKPMNVMFQADGAYWVVRPYVLAVSRSSAPPLPFRGRGPHITAESHTTPFVFDITRPPPLHDAVESLPPTSPAATDSDGRPLPLVTSRSIREASRLGRGTANRADGAPNGKCSLTRGHGDHDSKSCAFVLWLFSPQKHRTGAGLMTI</sequence>
<protein>
    <submittedName>
        <fullName evidence="2">Uncharacterized protein</fullName>
    </submittedName>
</protein>